<evidence type="ECO:0000256" key="1">
    <source>
        <dbReference type="ARBA" id="ARBA00006432"/>
    </source>
</evidence>
<comment type="similarity">
    <text evidence="1">Belongs to the ATP-dependent AMP-binding enzyme family.</text>
</comment>
<dbReference type="RefSeq" id="WP_041456353.1">
    <property type="nucleotide sequence ID" value="NZ_JACKZP010000019.1"/>
</dbReference>
<dbReference type="EMBL" id="JACKZP010000019">
    <property type="protein sequence ID" value="MBC1301769.1"/>
    <property type="molecule type" value="Genomic_DNA"/>
</dbReference>
<dbReference type="Proteomes" id="UP000570851">
    <property type="component" value="Unassembled WGS sequence"/>
</dbReference>
<evidence type="ECO:0000313" key="3">
    <source>
        <dbReference type="EMBL" id="MBC1301769.1"/>
    </source>
</evidence>
<gene>
    <name evidence="3" type="ORF">GNE12_07545</name>
</gene>
<dbReference type="GeneID" id="58721652"/>
<keyword evidence="4" id="KW-1185">Reference proteome</keyword>
<accession>A0ABR6S5U8</accession>
<name>A0ABR6S5U8_ANAVA</name>
<dbReference type="InterPro" id="IPR025110">
    <property type="entry name" value="AMP-bd_C"/>
</dbReference>
<dbReference type="Gene3D" id="3.30.300.30">
    <property type="match status" value="1"/>
</dbReference>
<organism evidence="3 4">
    <name type="scientific">Trichormus variabilis N2B</name>
    <dbReference type="NCBI Taxonomy" id="2681315"/>
    <lineage>
        <taxon>Bacteria</taxon>
        <taxon>Bacillati</taxon>
        <taxon>Cyanobacteriota</taxon>
        <taxon>Cyanophyceae</taxon>
        <taxon>Nostocales</taxon>
        <taxon>Nostocaceae</taxon>
        <taxon>Trichormus</taxon>
    </lineage>
</organism>
<dbReference type="Pfam" id="PF23024">
    <property type="entry name" value="AMP-dom_DIP2-like"/>
    <property type="match status" value="1"/>
</dbReference>
<dbReference type="PANTHER" id="PTHR22754:SF32">
    <property type="entry name" value="DISCO-INTERACTING PROTEIN 2"/>
    <property type="match status" value="1"/>
</dbReference>
<dbReference type="SUPFAM" id="SSF56801">
    <property type="entry name" value="Acetyl-CoA synthetase-like"/>
    <property type="match status" value="1"/>
</dbReference>
<sequence length="181" mass="20692">MNYLVLIENAQKELPHLVNESNLKQESIKNIISIRGCNHCTQTIEQCVKQSHPSLRPNAGVAFSVEVNDKERLVVVQEVKKTYSRILNVDEVIKAIRTALLEEYGLQIYAVVLLKTGSLPKKSDRKIDRHACQRAFLNASWDAIHTWTINPQQDLQQLQIDVNALLENVQMYVQQAQFKVS</sequence>
<dbReference type="PANTHER" id="PTHR22754">
    <property type="entry name" value="DISCO-INTERACTING PROTEIN 2 DIP2 -RELATED"/>
    <property type="match status" value="1"/>
</dbReference>
<reference evidence="3 4" key="1">
    <citation type="submission" date="2019-11" db="EMBL/GenBank/DDBJ databases">
        <title>Comparison of genomes from free-living endosymbiotic cyanobacteria isolated from Azolla.</title>
        <authorList>
            <person name="Thiel T."/>
            <person name="Pratte B."/>
        </authorList>
    </citation>
    <scope>NUCLEOTIDE SEQUENCE [LARGE SCALE GENOMIC DNA]</scope>
    <source>
        <strain evidence="3 4">N2B</strain>
    </source>
</reference>
<comment type="caution">
    <text evidence="3">The sequence shown here is derived from an EMBL/GenBank/DDBJ whole genome shotgun (WGS) entry which is preliminary data.</text>
</comment>
<evidence type="ECO:0000313" key="4">
    <source>
        <dbReference type="Proteomes" id="UP000570851"/>
    </source>
</evidence>
<dbReference type="InterPro" id="IPR045851">
    <property type="entry name" value="AMP-bd_C_sf"/>
</dbReference>
<feature type="domain" description="AMP-binding enzyme C-terminal" evidence="2">
    <location>
        <begin position="30"/>
        <end position="144"/>
    </location>
</feature>
<evidence type="ECO:0000259" key="2">
    <source>
        <dbReference type="Pfam" id="PF23024"/>
    </source>
</evidence>
<proteinExistence type="inferred from homology"/>
<protein>
    <recommendedName>
        <fullName evidence="2">AMP-binding enzyme C-terminal domain-containing protein</fullName>
    </recommendedName>
</protein>